<evidence type="ECO:0000256" key="4">
    <source>
        <dbReference type="ARBA" id="ARBA00022679"/>
    </source>
</evidence>
<feature type="domain" description="Beta-ketoacyl-[acyl-carrier-protein] synthase III C-terminal" evidence="9">
    <location>
        <begin position="304"/>
        <end position="387"/>
    </location>
</feature>
<dbReference type="SUPFAM" id="SSF53901">
    <property type="entry name" value="Thiolase-like"/>
    <property type="match status" value="1"/>
</dbReference>
<keyword evidence="11" id="KW-1185">Reference proteome</keyword>
<accession>S8DYS7</accession>
<dbReference type="InterPro" id="IPR013747">
    <property type="entry name" value="ACP_syn_III_C"/>
</dbReference>
<dbReference type="OrthoDB" id="329835at2759"/>
<dbReference type="AlphaFoldDB" id="S8DYS7"/>
<dbReference type="Proteomes" id="UP000015453">
    <property type="component" value="Unassembled WGS sequence"/>
</dbReference>
<comment type="similarity">
    <text evidence="2">Belongs to the thiolase-like superfamily. Chalcone/stilbene synthases family.</text>
</comment>
<dbReference type="Gene3D" id="3.40.47.10">
    <property type="match status" value="1"/>
</dbReference>
<reference evidence="10 11" key="1">
    <citation type="journal article" date="2013" name="BMC Genomics">
        <title>The miniature genome of a carnivorous plant Genlisea aurea contains a low number of genes and short non-coding sequences.</title>
        <authorList>
            <person name="Leushkin E.V."/>
            <person name="Sutormin R.A."/>
            <person name="Nabieva E.R."/>
            <person name="Penin A.A."/>
            <person name="Kondrashov A.S."/>
            <person name="Logacheva M.D."/>
        </authorList>
    </citation>
    <scope>NUCLEOTIDE SEQUENCE [LARGE SCALE GENOMIC DNA]</scope>
</reference>
<evidence type="ECO:0000256" key="7">
    <source>
        <dbReference type="PIRSR" id="PIRSR036417-1"/>
    </source>
</evidence>
<dbReference type="GO" id="GO:0016020">
    <property type="term" value="C:membrane"/>
    <property type="evidence" value="ECO:0007669"/>
    <property type="project" value="InterPro"/>
</dbReference>
<evidence type="ECO:0000259" key="9">
    <source>
        <dbReference type="Pfam" id="PF08541"/>
    </source>
</evidence>
<feature type="domain" description="FAE" evidence="8">
    <location>
        <begin position="13"/>
        <end position="289"/>
    </location>
</feature>
<feature type="active site" evidence="7">
    <location>
        <position position="312"/>
    </location>
</feature>
<feature type="active site" evidence="7">
    <location>
        <position position="308"/>
    </location>
</feature>
<evidence type="ECO:0000256" key="2">
    <source>
        <dbReference type="ARBA" id="ARBA00005531"/>
    </source>
</evidence>
<comment type="catalytic activity">
    <reaction evidence="6">
        <text>a very-long-chain acyl-CoA + malonyl-CoA + H(+) = a very-long-chain 3-oxoacyl-CoA + CO2 + CoA</text>
        <dbReference type="Rhea" id="RHEA:32727"/>
        <dbReference type="ChEBI" id="CHEBI:15378"/>
        <dbReference type="ChEBI" id="CHEBI:16526"/>
        <dbReference type="ChEBI" id="CHEBI:57287"/>
        <dbReference type="ChEBI" id="CHEBI:57384"/>
        <dbReference type="ChEBI" id="CHEBI:90725"/>
        <dbReference type="ChEBI" id="CHEBI:90736"/>
        <dbReference type="EC" id="2.3.1.199"/>
    </reaction>
</comment>
<sequence length="426" mass="47907">FVLYLVYRKGRDGRRCYLVDYECHKPSDDRKLDTGYCGDIVARNKNLGLQECRFLLRAIVKSGIGEESYAPRSIMEGRENCHRLDDGIAEMDEFFGDTLAELFRKTAVAPEEIDLLVVNVSLLSGVPSLTSRIINRYKMREDIKSFNLSGMGCSASLISIDLVNNFFKTHRNKLAIVVTSESIAPNWYSGTDKSMILTNCLFRSGGCSMLLTNRPSFRRRAKLRLKWLVRTHLGSSDEAYTCCMQREDADGNPGFFLGKNLPKTASRAFAKNVAAIATKALPWSVLIRYDHRRYALTRELNLKEGIDHFCVHPGGTAVIEEIRKGLRLTDEDVEPSRMTLHRFGNTSASALWYVLGYMEAKGRLGKGDKVWMISFGSGFKCNSCVWEVANEGVKDANVWEDCGAAGRVEGVNPFMDRFGGVYLEED</sequence>
<evidence type="ECO:0000256" key="5">
    <source>
        <dbReference type="ARBA" id="ARBA00023315"/>
    </source>
</evidence>
<evidence type="ECO:0000256" key="6">
    <source>
        <dbReference type="ARBA" id="ARBA00047375"/>
    </source>
</evidence>
<evidence type="ECO:0000256" key="1">
    <source>
        <dbReference type="ARBA" id="ARBA00005194"/>
    </source>
</evidence>
<feature type="non-terminal residue" evidence="10">
    <location>
        <position position="426"/>
    </location>
</feature>
<evidence type="ECO:0000313" key="11">
    <source>
        <dbReference type="Proteomes" id="UP000015453"/>
    </source>
</evidence>
<dbReference type="UniPathway" id="UPA00094"/>
<dbReference type="PANTHER" id="PTHR31561">
    <property type="entry name" value="3-KETOACYL-COA SYNTHASE"/>
    <property type="match status" value="1"/>
</dbReference>
<feature type="active site" evidence="7">
    <location>
        <position position="345"/>
    </location>
</feature>
<dbReference type="EMBL" id="AUSU01004366">
    <property type="protein sequence ID" value="EPS65202.1"/>
    <property type="molecule type" value="Genomic_DNA"/>
</dbReference>
<dbReference type="Pfam" id="PF08541">
    <property type="entry name" value="ACP_syn_III_C"/>
    <property type="match status" value="1"/>
</dbReference>
<keyword evidence="4" id="KW-0808">Transferase</keyword>
<dbReference type="GO" id="GO:0006633">
    <property type="term" value="P:fatty acid biosynthetic process"/>
    <property type="evidence" value="ECO:0007669"/>
    <property type="project" value="UniProtKB-UniPathway"/>
</dbReference>
<dbReference type="InterPro" id="IPR016039">
    <property type="entry name" value="Thiolase-like"/>
</dbReference>
<dbReference type="InterPro" id="IPR012392">
    <property type="entry name" value="3-ktacl-CoA_syn"/>
</dbReference>
<comment type="pathway">
    <text evidence="1">Lipid metabolism; fatty acid biosynthesis.</text>
</comment>
<organism evidence="10 11">
    <name type="scientific">Genlisea aurea</name>
    <dbReference type="NCBI Taxonomy" id="192259"/>
    <lineage>
        <taxon>Eukaryota</taxon>
        <taxon>Viridiplantae</taxon>
        <taxon>Streptophyta</taxon>
        <taxon>Embryophyta</taxon>
        <taxon>Tracheophyta</taxon>
        <taxon>Spermatophyta</taxon>
        <taxon>Magnoliopsida</taxon>
        <taxon>eudicotyledons</taxon>
        <taxon>Gunneridae</taxon>
        <taxon>Pentapetalae</taxon>
        <taxon>asterids</taxon>
        <taxon>lamiids</taxon>
        <taxon>Lamiales</taxon>
        <taxon>Lentibulariaceae</taxon>
        <taxon>Genlisea</taxon>
    </lineage>
</organism>
<proteinExistence type="inferred from homology"/>
<gene>
    <name evidence="10" type="ORF">M569_09577</name>
</gene>
<dbReference type="EC" id="2.3.1.199" evidence="3"/>
<dbReference type="InterPro" id="IPR013601">
    <property type="entry name" value="FAE1_typ3_polyketide_synth"/>
</dbReference>
<dbReference type="PIRSF" id="PIRSF036417">
    <property type="entry name" value="3-ktacl-CoA_syn"/>
    <property type="match status" value="1"/>
</dbReference>
<dbReference type="CDD" id="cd00831">
    <property type="entry name" value="CHS_like"/>
    <property type="match status" value="1"/>
</dbReference>
<dbReference type="GO" id="GO:0009922">
    <property type="term" value="F:fatty acid elongase activity"/>
    <property type="evidence" value="ECO:0007669"/>
    <property type="project" value="UniProtKB-EC"/>
</dbReference>
<evidence type="ECO:0000313" key="10">
    <source>
        <dbReference type="EMBL" id="EPS65202.1"/>
    </source>
</evidence>
<evidence type="ECO:0000256" key="3">
    <source>
        <dbReference type="ARBA" id="ARBA00012307"/>
    </source>
</evidence>
<keyword evidence="5" id="KW-0012">Acyltransferase</keyword>
<feature type="non-terminal residue" evidence="10">
    <location>
        <position position="1"/>
    </location>
</feature>
<comment type="caution">
    <text evidence="10">The sequence shown here is derived from an EMBL/GenBank/DDBJ whole genome shotgun (WGS) entry which is preliminary data.</text>
</comment>
<name>S8DYS7_9LAMI</name>
<evidence type="ECO:0000259" key="8">
    <source>
        <dbReference type="Pfam" id="PF08392"/>
    </source>
</evidence>
<feature type="active site" evidence="7">
    <location>
        <position position="232"/>
    </location>
</feature>
<feature type="active site" evidence="7">
    <location>
        <position position="153"/>
    </location>
</feature>
<feature type="active site" evidence="7">
    <location>
        <position position="341"/>
    </location>
</feature>
<protein>
    <recommendedName>
        <fullName evidence="3">very-long-chain 3-oxoacyl-CoA synthase</fullName>
        <ecNumber evidence="3">2.3.1.199</ecNumber>
    </recommendedName>
</protein>
<dbReference type="Pfam" id="PF08392">
    <property type="entry name" value="FAE1_CUT1_RppA"/>
    <property type="match status" value="1"/>
</dbReference>